<dbReference type="KEGG" id="ovi:T265_10088"/>
<dbReference type="AlphaFoldDB" id="A0A075A2P1"/>
<sequence>MVICRCVGNNGSITIRTNLREEDWKMKPAPNFELGTKLKIHASGEIGVYDSKEEMTEVVQKWIVYLEIRIEEMHELTVVWIRQLDGALIR</sequence>
<evidence type="ECO:0000313" key="1">
    <source>
        <dbReference type="EMBL" id="KER21644.1"/>
    </source>
</evidence>
<dbReference type="GeneID" id="20324256"/>
<dbReference type="EMBL" id="KL596952">
    <property type="protein sequence ID" value="KER21644.1"/>
    <property type="molecule type" value="Genomic_DNA"/>
</dbReference>
<gene>
    <name evidence="1" type="ORF">T265_10088</name>
</gene>
<dbReference type="CTD" id="20324256"/>
<dbReference type="RefSeq" id="XP_009174620.1">
    <property type="nucleotide sequence ID" value="XM_009176356.1"/>
</dbReference>
<organism evidence="1 2">
    <name type="scientific">Opisthorchis viverrini</name>
    <name type="common">Southeast Asian liver fluke</name>
    <dbReference type="NCBI Taxonomy" id="6198"/>
    <lineage>
        <taxon>Eukaryota</taxon>
        <taxon>Metazoa</taxon>
        <taxon>Spiralia</taxon>
        <taxon>Lophotrochozoa</taxon>
        <taxon>Platyhelminthes</taxon>
        <taxon>Trematoda</taxon>
        <taxon>Digenea</taxon>
        <taxon>Opisthorchiida</taxon>
        <taxon>Opisthorchiata</taxon>
        <taxon>Opisthorchiidae</taxon>
        <taxon>Opisthorchis</taxon>
    </lineage>
</organism>
<protein>
    <submittedName>
        <fullName evidence="1">Uncharacterized protein</fullName>
    </submittedName>
</protein>
<name>A0A075A2P1_OPIVI</name>
<evidence type="ECO:0000313" key="2">
    <source>
        <dbReference type="Proteomes" id="UP000054324"/>
    </source>
</evidence>
<reference evidence="1 2" key="1">
    <citation type="submission" date="2013-11" db="EMBL/GenBank/DDBJ databases">
        <title>Opisthorchis viverrini - life in the bile duct.</title>
        <authorList>
            <person name="Young N.D."/>
            <person name="Nagarajan N."/>
            <person name="Lin S.J."/>
            <person name="Korhonen P.K."/>
            <person name="Jex A.R."/>
            <person name="Hall R.S."/>
            <person name="Safavi-Hemami H."/>
            <person name="Kaewkong W."/>
            <person name="Bertrand D."/>
            <person name="Gao S."/>
            <person name="Seet Q."/>
            <person name="Wongkham S."/>
            <person name="Teh B.T."/>
            <person name="Wongkham C."/>
            <person name="Intapan P.M."/>
            <person name="Maleewong W."/>
            <person name="Yang X."/>
            <person name="Hu M."/>
            <person name="Wang Z."/>
            <person name="Hofmann A."/>
            <person name="Sternberg P.W."/>
            <person name="Tan P."/>
            <person name="Wang J."/>
            <person name="Gasser R.B."/>
        </authorList>
    </citation>
    <scope>NUCLEOTIDE SEQUENCE [LARGE SCALE GENOMIC DNA]</scope>
</reference>
<proteinExistence type="predicted"/>
<dbReference type="Proteomes" id="UP000054324">
    <property type="component" value="Unassembled WGS sequence"/>
</dbReference>
<keyword evidence="2" id="KW-1185">Reference proteome</keyword>
<accession>A0A075A2P1</accession>